<dbReference type="EC" id="2.7.1.50" evidence="11"/>
<dbReference type="InterPro" id="IPR000417">
    <property type="entry name" value="Hyethyz_kinase"/>
</dbReference>
<evidence type="ECO:0000256" key="8">
    <source>
        <dbReference type="ARBA" id="ARBA00022840"/>
    </source>
</evidence>
<dbReference type="NCBIfam" id="TIGR00694">
    <property type="entry name" value="thiM"/>
    <property type="match status" value="1"/>
</dbReference>
<evidence type="ECO:0000256" key="5">
    <source>
        <dbReference type="ARBA" id="ARBA00022723"/>
    </source>
</evidence>
<keyword evidence="5 11" id="KW-0479">Metal-binding</keyword>
<dbReference type="NCBIfam" id="NF006830">
    <property type="entry name" value="PRK09355.1"/>
    <property type="match status" value="1"/>
</dbReference>
<dbReference type="Pfam" id="PF02110">
    <property type="entry name" value="HK"/>
    <property type="match status" value="1"/>
</dbReference>
<dbReference type="Proteomes" id="UP000885664">
    <property type="component" value="Unassembled WGS sequence"/>
</dbReference>
<dbReference type="AlphaFoldDB" id="A0A7C2URF8"/>
<feature type="binding site" evidence="11">
    <location>
        <position position="119"/>
    </location>
    <ligand>
        <name>ATP</name>
        <dbReference type="ChEBI" id="CHEBI:30616"/>
    </ligand>
</feature>
<evidence type="ECO:0000256" key="1">
    <source>
        <dbReference type="ARBA" id="ARBA00001771"/>
    </source>
</evidence>
<evidence type="ECO:0000256" key="2">
    <source>
        <dbReference type="ARBA" id="ARBA00001946"/>
    </source>
</evidence>
<dbReference type="PIRSF" id="PIRSF000513">
    <property type="entry name" value="Thz_kinase"/>
    <property type="match status" value="1"/>
</dbReference>
<keyword evidence="6 11" id="KW-0547">Nucleotide-binding</keyword>
<keyword evidence="8 11" id="KW-0067">ATP-binding</keyword>
<feature type="binding site" evidence="11">
    <location>
        <position position="43"/>
    </location>
    <ligand>
        <name>substrate</name>
    </ligand>
</feature>
<feature type="binding site" evidence="11">
    <location>
        <position position="197"/>
    </location>
    <ligand>
        <name>substrate</name>
    </ligand>
</feature>
<dbReference type="GO" id="GO:0005524">
    <property type="term" value="F:ATP binding"/>
    <property type="evidence" value="ECO:0007669"/>
    <property type="project" value="UniProtKB-UniRule"/>
</dbReference>
<evidence type="ECO:0000256" key="4">
    <source>
        <dbReference type="ARBA" id="ARBA00022679"/>
    </source>
</evidence>
<keyword evidence="7 11" id="KW-0418">Kinase</keyword>
<protein>
    <recommendedName>
        <fullName evidence="11">Hydroxyethylthiazole kinase</fullName>
        <ecNumber evidence="11">2.7.1.50</ecNumber>
    </recommendedName>
    <alternativeName>
        <fullName evidence="11">4-methyl-5-beta-hydroxyethylthiazole kinase</fullName>
        <shortName evidence="11">TH kinase</shortName>
        <shortName evidence="11">Thz kinase</shortName>
    </alternativeName>
</protein>
<keyword evidence="10 11" id="KW-0784">Thiamine biosynthesis</keyword>
<comment type="catalytic activity">
    <reaction evidence="1 11">
        <text>5-(2-hydroxyethyl)-4-methylthiazole + ATP = 4-methyl-5-(2-phosphooxyethyl)-thiazole + ADP + H(+)</text>
        <dbReference type="Rhea" id="RHEA:24212"/>
        <dbReference type="ChEBI" id="CHEBI:15378"/>
        <dbReference type="ChEBI" id="CHEBI:17957"/>
        <dbReference type="ChEBI" id="CHEBI:30616"/>
        <dbReference type="ChEBI" id="CHEBI:58296"/>
        <dbReference type="ChEBI" id="CHEBI:456216"/>
        <dbReference type="EC" id="2.7.1.50"/>
    </reaction>
</comment>
<dbReference type="CDD" id="cd01170">
    <property type="entry name" value="THZ_kinase"/>
    <property type="match status" value="1"/>
</dbReference>
<dbReference type="Gene3D" id="3.40.1190.20">
    <property type="match status" value="1"/>
</dbReference>
<comment type="pathway">
    <text evidence="3 11">Cofactor biosynthesis; thiamine diphosphate biosynthesis; 4-methyl-5-(2-phosphoethyl)-thiazole from 5-(2-hydroxyethyl)-4-methylthiazole: step 1/1.</text>
</comment>
<reference evidence="12" key="1">
    <citation type="journal article" date="2020" name="mSystems">
        <title>Genome- and Community-Level Interaction Insights into Carbon Utilization and Element Cycling Functions of Hydrothermarchaeota in Hydrothermal Sediment.</title>
        <authorList>
            <person name="Zhou Z."/>
            <person name="Liu Y."/>
            <person name="Xu W."/>
            <person name="Pan J."/>
            <person name="Luo Z.H."/>
            <person name="Li M."/>
        </authorList>
    </citation>
    <scope>NUCLEOTIDE SEQUENCE [LARGE SCALE GENOMIC DNA]</scope>
    <source>
        <strain evidence="12">SpSt-1259</strain>
    </source>
</reference>
<dbReference type="SUPFAM" id="SSF53613">
    <property type="entry name" value="Ribokinase-like"/>
    <property type="match status" value="1"/>
</dbReference>
<dbReference type="GO" id="GO:0009229">
    <property type="term" value="P:thiamine diphosphate biosynthetic process"/>
    <property type="evidence" value="ECO:0007669"/>
    <property type="project" value="UniProtKB-UniRule"/>
</dbReference>
<dbReference type="GO" id="GO:0009228">
    <property type="term" value="P:thiamine biosynthetic process"/>
    <property type="evidence" value="ECO:0007669"/>
    <property type="project" value="UniProtKB-KW"/>
</dbReference>
<keyword evidence="4 11" id="KW-0808">Transferase</keyword>
<dbReference type="EMBL" id="DSFE01000050">
    <property type="protein sequence ID" value="HEU97676.1"/>
    <property type="molecule type" value="Genomic_DNA"/>
</dbReference>
<dbReference type="UniPathway" id="UPA00060">
    <property type="reaction ID" value="UER00139"/>
</dbReference>
<evidence type="ECO:0000313" key="12">
    <source>
        <dbReference type="EMBL" id="HEU97676.1"/>
    </source>
</evidence>
<comment type="cofactor">
    <cofactor evidence="2 11">
        <name>Mg(2+)</name>
        <dbReference type="ChEBI" id="CHEBI:18420"/>
    </cofactor>
</comment>
<evidence type="ECO:0000256" key="10">
    <source>
        <dbReference type="ARBA" id="ARBA00022977"/>
    </source>
</evidence>
<gene>
    <name evidence="11" type="primary">thiM</name>
    <name evidence="12" type="ORF">ENO36_02325</name>
</gene>
<dbReference type="InterPro" id="IPR029056">
    <property type="entry name" value="Ribokinase-like"/>
</dbReference>
<sequence length="269" mass="28921">MERLWDSLEKLRAKRPLVHNITNYVVMNTTANALLAIGASPIMAHSPEELNELVALADSMVINIGTLDSQWIYSMLMAAKLAKKMNKPVVLDPVGAGATKLRTETSSMILETGAVKVVKGNFGEILSLAGEFGKTKGVDSAVYDAERGKELAKTVALKYGVVVGITGPVDFVSNGKETYAIKGKVDVVKNVIDRVTGLGCMVSAIVGAFIAVEDPLIGTIAGMAAFKAASIEAAKEAQTPGMFHVKLYDWLYRINGRHIENDINIERID</sequence>
<name>A0A7C2URF8_9CREN</name>
<evidence type="ECO:0000256" key="3">
    <source>
        <dbReference type="ARBA" id="ARBA00004868"/>
    </source>
</evidence>
<proteinExistence type="inferred from homology"/>
<comment type="caution">
    <text evidence="12">The sequence shown here is derived from an EMBL/GenBank/DDBJ whole genome shotgun (WGS) entry which is preliminary data.</text>
</comment>
<dbReference type="GO" id="GO:0004417">
    <property type="term" value="F:hydroxyethylthiazole kinase activity"/>
    <property type="evidence" value="ECO:0007669"/>
    <property type="project" value="UniProtKB-UniRule"/>
</dbReference>
<keyword evidence="9 11" id="KW-0460">Magnesium</keyword>
<dbReference type="PRINTS" id="PR01099">
    <property type="entry name" value="HYETHTZKNASE"/>
</dbReference>
<evidence type="ECO:0000256" key="9">
    <source>
        <dbReference type="ARBA" id="ARBA00022842"/>
    </source>
</evidence>
<comment type="function">
    <text evidence="11">Catalyzes the phosphorylation of the hydroxyl group of 4-methyl-5-beta-hydroxyethylthiazole (THZ).</text>
</comment>
<evidence type="ECO:0000256" key="11">
    <source>
        <dbReference type="HAMAP-Rule" id="MF_00228"/>
    </source>
</evidence>
<dbReference type="GO" id="GO:0000287">
    <property type="term" value="F:magnesium ion binding"/>
    <property type="evidence" value="ECO:0007669"/>
    <property type="project" value="UniProtKB-UniRule"/>
</dbReference>
<feature type="binding site" evidence="11">
    <location>
        <position position="166"/>
    </location>
    <ligand>
        <name>ATP</name>
        <dbReference type="ChEBI" id="CHEBI:30616"/>
    </ligand>
</feature>
<dbReference type="HAMAP" id="MF_00228">
    <property type="entry name" value="Thz_kinase"/>
    <property type="match status" value="1"/>
</dbReference>
<organism evidence="12">
    <name type="scientific">Fervidicoccus fontis</name>
    <dbReference type="NCBI Taxonomy" id="683846"/>
    <lineage>
        <taxon>Archaea</taxon>
        <taxon>Thermoproteota</taxon>
        <taxon>Thermoprotei</taxon>
        <taxon>Fervidicoccales</taxon>
        <taxon>Fervidicoccaceae</taxon>
        <taxon>Fervidicoccus</taxon>
    </lineage>
</organism>
<evidence type="ECO:0000256" key="6">
    <source>
        <dbReference type="ARBA" id="ARBA00022741"/>
    </source>
</evidence>
<accession>A0A7C2URF8</accession>
<comment type="similarity">
    <text evidence="11">Belongs to the Thz kinase family.</text>
</comment>
<evidence type="ECO:0000256" key="7">
    <source>
        <dbReference type="ARBA" id="ARBA00022777"/>
    </source>
</evidence>